<organism evidence="1 2">
    <name type="scientific">Symbiochloris irregularis</name>
    <dbReference type="NCBI Taxonomy" id="706552"/>
    <lineage>
        <taxon>Eukaryota</taxon>
        <taxon>Viridiplantae</taxon>
        <taxon>Chlorophyta</taxon>
        <taxon>core chlorophytes</taxon>
        <taxon>Trebouxiophyceae</taxon>
        <taxon>Trebouxiales</taxon>
        <taxon>Trebouxiaceae</taxon>
        <taxon>Symbiochloris</taxon>
    </lineage>
</organism>
<accession>A0AAW1NT91</accession>
<gene>
    <name evidence="1" type="ORF">WJX73_002079</name>
</gene>
<keyword evidence="2" id="KW-1185">Reference proteome</keyword>
<evidence type="ECO:0000313" key="1">
    <source>
        <dbReference type="EMBL" id="KAK9792716.1"/>
    </source>
</evidence>
<evidence type="ECO:0000313" key="2">
    <source>
        <dbReference type="Proteomes" id="UP001465755"/>
    </source>
</evidence>
<dbReference type="AlphaFoldDB" id="A0AAW1NT91"/>
<protein>
    <submittedName>
        <fullName evidence="1">Uncharacterized protein</fullName>
    </submittedName>
</protein>
<dbReference type="EMBL" id="JALJOQ010000159">
    <property type="protein sequence ID" value="KAK9792716.1"/>
    <property type="molecule type" value="Genomic_DNA"/>
</dbReference>
<sequence>MLSTSLNRFTACPRDIRDSWQTRATVHPVAQQYSRSRVNCTTSSSRATNNCEISQVQTLVSDFDQPGPEHFDILLSDVPREDVPTKLSEFLRCPYLSPASEGRFDSINGAVYGRAMRMFFTLPVCCPRRGRPKPVNAHFLLDTSSLITYLEPRLLDILNLPTYDLDSVVVEINGVNTRVSNSDEDKWVSGQWRPSHFKGVNILGMQYIELAEAKLELWSFGGSTDCKLSFTSDS</sequence>
<proteinExistence type="predicted"/>
<name>A0AAW1NT91_9CHLO</name>
<dbReference type="Proteomes" id="UP001465755">
    <property type="component" value="Unassembled WGS sequence"/>
</dbReference>
<reference evidence="1 2" key="1">
    <citation type="journal article" date="2024" name="Nat. Commun.">
        <title>Phylogenomics reveals the evolutionary origins of lichenization in chlorophyte algae.</title>
        <authorList>
            <person name="Puginier C."/>
            <person name="Libourel C."/>
            <person name="Otte J."/>
            <person name="Skaloud P."/>
            <person name="Haon M."/>
            <person name="Grisel S."/>
            <person name="Petersen M."/>
            <person name="Berrin J.G."/>
            <person name="Delaux P.M."/>
            <person name="Dal Grande F."/>
            <person name="Keller J."/>
        </authorList>
    </citation>
    <scope>NUCLEOTIDE SEQUENCE [LARGE SCALE GENOMIC DNA]</scope>
    <source>
        <strain evidence="1 2">SAG 2036</strain>
    </source>
</reference>
<comment type="caution">
    <text evidence="1">The sequence shown here is derived from an EMBL/GenBank/DDBJ whole genome shotgun (WGS) entry which is preliminary data.</text>
</comment>